<organism evidence="2 3">
    <name type="scientific">Acinetobacter lactucae</name>
    <dbReference type="NCBI Taxonomy" id="1785128"/>
    <lineage>
        <taxon>Bacteria</taxon>
        <taxon>Pseudomonadati</taxon>
        <taxon>Pseudomonadota</taxon>
        <taxon>Gammaproteobacteria</taxon>
        <taxon>Moraxellales</taxon>
        <taxon>Moraxellaceae</taxon>
        <taxon>Acinetobacter</taxon>
        <taxon>Acinetobacter calcoaceticus/baumannii complex</taxon>
    </lineage>
</organism>
<name>R8YW66_9GAMM</name>
<dbReference type="OrthoDB" id="6650149at2"/>
<dbReference type="AlphaFoldDB" id="R8YW66"/>
<accession>R8YW66</accession>
<comment type="caution">
    <text evidence="2">The sequence shown here is derived from an EMBL/GenBank/DDBJ whole genome shotgun (WGS) entry which is preliminary data.</text>
</comment>
<dbReference type="Proteomes" id="UP000013986">
    <property type="component" value="Unassembled WGS sequence"/>
</dbReference>
<evidence type="ECO:0000313" key="2">
    <source>
        <dbReference type="EMBL" id="EOQ73479.1"/>
    </source>
</evidence>
<reference evidence="2 3" key="1">
    <citation type="submission" date="2013-02" db="EMBL/GenBank/DDBJ databases">
        <title>The Genome Sequence of Acinetobacter pittii ANC 4052.</title>
        <authorList>
            <consortium name="The Broad Institute Genome Sequencing Platform"/>
            <consortium name="The Broad Institute Genome Sequencing Center for Infectious Disease"/>
            <person name="Cerqueira G."/>
            <person name="Feldgarden M."/>
            <person name="Courvalin P."/>
            <person name="Perichon B."/>
            <person name="Grillot-Courvalin C."/>
            <person name="Clermont D."/>
            <person name="Rocha E."/>
            <person name="Yoon E.-J."/>
            <person name="Nemec A."/>
            <person name="Walker B."/>
            <person name="Young S.K."/>
            <person name="Zeng Q."/>
            <person name="Gargeya S."/>
            <person name="Fitzgerald M."/>
            <person name="Haas B."/>
            <person name="Abouelleil A."/>
            <person name="Alvarado L."/>
            <person name="Arachchi H.M."/>
            <person name="Berlin A.M."/>
            <person name="Chapman S.B."/>
            <person name="Dewar J."/>
            <person name="Goldberg J."/>
            <person name="Griggs A."/>
            <person name="Gujja S."/>
            <person name="Hansen M."/>
            <person name="Howarth C."/>
            <person name="Imamovic A."/>
            <person name="Larimer J."/>
            <person name="McCowan C."/>
            <person name="Murphy C."/>
            <person name="Neiman D."/>
            <person name="Pearson M."/>
            <person name="Priest M."/>
            <person name="Roberts A."/>
            <person name="Saif S."/>
            <person name="Shea T."/>
            <person name="Sisk P."/>
            <person name="Sykes S."/>
            <person name="Wortman J."/>
            <person name="Nusbaum C."/>
            <person name="Birren B."/>
        </authorList>
    </citation>
    <scope>NUCLEOTIDE SEQUENCE [LARGE SCALE GENOMIC DNA]</scope>
    <source>
        <strain evidence="2 3">ANC 4052</strain>
    </source>
</reference>
<evidence type="ECO:0000256" key="1">
    <source>
        <dbReference type="SAM" id="MobiDB-lite"/>
    </source>
</evidence>
<dbReference type="EMBL" id="APQO01000006">
    <property type="protein sequence ID" value="EOQ73479.1"/>
    <property type="molecule type" value="Genomic_DNA"/>
</dbReference>
<sequence>MSWKNKPSSFIQTVEADLTKRQKDIVIDALGGVVMSSPVDEGSFRGSHRVSINQTDQSYNEAEKDKGGSSTISKGTSALSRLVPYSTVYIQTNSPYGPAIEFGQYPSPVKKGSYDKQAKRYVIKSVNGFSQQAPQGVYGLTFNYIAQKYGG</sequence>
<proteinExistence type="predicted"/>
<protein>
    <recommendedName>
        <fullName evidence="4">HK97 gp10 family phage protein</fullName>
    </recommendedName>
</protein>
<evidence type="ECO:0008006" key="4">
    <source>
        <dbReference type="Google" id="ProtNLM"/>
    </source>
</evidence>
<gene>
    <name evidence="2" type="ORF">F929_03422</name>
</gene>
<dbReference type="RefSeq" id="WP_016145973.1">
    <property type="nucleotide sequence ID" value="NZ_KB976991.1"/>
</dbReference>
<dbReference type="PATRIC" id="fig|1217689.3.peg.3362"/>
<feature type="compositionally biased region" description="Polar residues" evidence="1">
    <location>
        <begin position="50"/>
        <end position="60"/>
    </location>
</feature>
<evidence type="ECO:0000313" key="3">
    <source>
        <dbReference type="Proteomes" id="UP000013986"/>
    </source>
</evidence>
<feature type="region of interest" description="Disordered" evidence="1">
    <location>
        <begin position="41"/>
        <end position="74"/>
    </location>
</feature>
<dbReference type="HOGENOM" id="CLU_110248_0_0_6"/>